<evidence type="ECO:0000256" key="4">
    <source>
        <dbReference type="ARBA" id="ARBA00022618"/>
    </source>
</evidence>
<keyword evidence="3" id="KW-0963">Cytoplasm</keyword>
<evidence type="ECO:0000256" key="8">
    <source>
        <dbReference type="ARBA" id="ARBA00026068"/>
    </source>
</evidence>
<dbReference type="GO" id="GO:0000917">
    <property type="term" value="P:division septum assembly"/>
    <property type="evidence" value="ECO:0007669"/>
    <property type="project" value="UniProtKB-KW"/>
</dbReference>
<dbReference type="GO" id="GO:0005829">
    <property type="term" value="C:cytosol"/>
    <property type="evidence" value="ECO:0007669"/>
    <property type="project" value="TreeGrafter"/>
</dbReference>
<protein>
    <recommendedName>
        <fullName evidence="2">Cell division protein ZapA</fullName>
    </recommendedName>
    <alternativeName>
        <fullName evidence="9">Z ring-associated protein ZapA</fullName>
    </alternativeName>
</protein>
<keyword evidence="10" id="KW-0175">Coiled coil</keyword>
<dbReference type="GO" id="GO:0000921">
    <property type="term" value="P:septin ring assembly"/>
    <property type="evidence" value="ECO:0007669"/>
    <property type="project" value="TreeGrafter"/>
</dbReference>
<dbReference type="InterPro" id="IPR007838">
    <property type="entry name" value="Cell_div_ZapA-like"/>
</dbReference>
<reference evidence="11" key="1">
    <citation type="submission" date="2020-08" db="EMBL/GenBank/DDBJ databases">
        <title>Genome public.</title>
        <authorList>
            <person name="Liu C."/>
            <person name="Sun Q."/>
        </authorList>
    </citation>
    <scope>NUCLEOTIDE SEQUENCE</scope>
    <source>
        <strain evidence="11">NSJ-64</strain>
    </source>
</reference>
<comment type="subcellular location">
    <subcellularLocation>
        <location evidence="1">Cytoplasm</location>
    </subcellularLocation>
</comment>
<comment type="function">
    <text evidence="7">Activator of cell division through the inhibition of FtsZ GTPase activity, therefore promoting FtsZ assembly into bundles of protofilaments necessary for the formation of the division Z ring. It is recruited early at mid-cell but it is not essential for cell division.</text>
</comment>
<sequence length="113" mass="12936">MNKVRISINGVHYTISTPESEEYVLSLAQELDGQIKEIVEKNSNISFNDVMVLCAMNYVDAYKRSEENADRMRNQISEYLEDAAKARIELDDVKRENANLKKQLEAKNTQHGA</sequence>
<keyword evidence="12" id="KW-1185">Reference proteome</keyword>
<keyword evidence="6" id="KW-0131">Cell cycle</keyword>
<evidence type="ECO:0000256" key="6">
    <source>
        <dbReference type="ARBA" id="ARBA00023306"/>
    </source>
</evidence>
<evidence type="ECO:0000313" key="12">
    <source>
        <dbReference type="Proteomes" id="UP000623678"/>
    </source>
</evidence>
<comment type="caution">
    <text evidence="11">The sequence shown here is derived from an EMBL/GenBank/DDBJ whole genome shotgun (WGS) entry which is preliminary data.</text>
</comment>
<dbReference type="RefSeq" id="WP_262395752.1">
    <property type="nucleotide sequence ID" value="NZ_JACRTD010000007.1"/>
</dbReference>
<dbReference type="Pfam" id="PF05164">
    <property type="entry name" value="ZapA"/>
    <property type="match status" value="1"/>
</dbReference>
<evidence type="ECO:0000256" key="10">
    <source>
        <dbReference type="SAM" id="Coils"/>
    </source>
</evidence>
<dbReference type="InterPro" id="IPR036192">
    <property type="entry name" value="Cell_div_ZapA-like_sf"/>
</dbReference>
<evidence type="ECO:0000313" key="11">
    <source>
        <dbReference type="EMBL" id="MBC8586034.1"/>
    </source>
</evidence>
<dbReference type="EMBL" id="JACRTD010000007">
    <property type="protein sequence ID" value="MBC8586034.1"/>
    <property type="molecule type" value="Genomic_DNA"/>
</dbReference>
<accession>A0A926IHL0</accession>
<dbReference type="SUPFAM" id="SSF102829">
    <property type="entry name" value="Cell division protein ZapA-like"/>
    <property type="match status" value="1"/>
</dbReference>
<dbReference type="AlphaFoldDB" id="A0A926IHL0"/>
<evidence type="ECO:0000256" key="2">
    <source>
        <dbReference type="ARBA" id="ARBA00015195"/>
    </source>
</evidence>
<keyword evidence="5" id="KW-0717">Septation</keyword>
<proteinExistence type="predicted"/>
<evidence type="ECO:0000256" key="1">
    <source>
        <dbReference type="ARBA" id="ARBA00004496"/>
    </source>
</evidence>
<evidence type="ECO:0000256" key="7">
    <source>
        <dbReference type="ARBA" id="ARBA00024910"/>
    </source>
</evidence>
<evidence type="ECO:0000256" key="5">
    <source>
        <dbReference type="ARBA" id="ARBA00023210"/>
    </source>
</evidence>
<evidence type="ECO:0000256" key="3">
    <source>
        <dbReference type="ARBA" id="ARBA00022490"/>
    </source>
</evidence>
<dbReference type="InterPro" id="IPR053712">
    <property type="entry name" value="Bac_CellDiv_Activator"/>
</dbReference>
<dbReference type="GO" id="GO:0043093">
    <property type="term" value="P:FtsZ-dependent cytokinesis"/>
    <property type="evidence" value="ECO:0007669"/>
    <property type="project" value="TreeGrafter"/>
</dbReference>
<dbReference type="GO" id="GO:0032153">
    <property type="term" value="C:cell division site"/>
    <property type="evidence" value="ECO:0007669"/>
    <property type="project" value="TreeGrafter"/>
</dbReference>
<evidence type="ECO:0000256" key="9">
    <source>
        <dbReference type="ARBA" id="ARBA00033158"/>
    </source>
</evidence>
<keyword evidence="4 11" id="KW-0132">Cell division</keyword>
<feature type="coiled-coil region" evidence="10">
    <location>
        <begin position="55"/>
        <end position="110"/>
    </location>
</feature>
<comment type="subunit">
    <text evidence="8">Homodimer. Interacts with FtsZ.</text>
</comment>
<dbReference type="PANTHER" id="PTHR34981">
    <property type="entry name" value="CELL DIVISION PROTEIN ZAPA"/>
    <property type="match status" value="1"/>
</dbReference>
<organism evidence="11 12">
    <name type="scientific">Youxingia wuxianensis</name>
    <dbReference type="NCBI Taxonomy" id="2763678"/>
    <lineage>
        <taxon>Bacteria</taxon>
        <taxon>Bacillati</taxon>
        <taxon>Bacillota</taxon>
        <taxon>Clostridia</taxon>
        <taxon>Eubacteriales</taxon>
        <taxon>Oscillospiraceae</taxon>
        <taxon>Youxingia</taxon>
    </lineage>
</organism>
<gene>
    <name evidence="11" type="ORF">H8705_10615</name>
</gene>
<dbReference type="Gene3D" id="6.10.250.790">
    <property type="match status" value="1"/>
</dbReference>
<dbReference type="GO" id="GO:0030428">
    <property type="term" value="C:cell septum"/>
    <property type="evidence" value="ECO:0007669"/>
    <property type="project" value="TreeGrafter"/>
</dbReference>
<dbReference type="PANTHER" id="PTHR34981:SF1">
    <property type="entry name" value="CELL DIVISION PROTEIN ZAPA"/>
    <property type="match status" value="1"/>
</dbReference>
<name>A0A926IHL0_9FIRM</name>
<dbReference type="Proteomes" id="UP000623678">
    <property type="component" value="Unassembled WGS sequence"/>
</dbReference>